<dbReference type="Proteomes" id="UP000077266">
    <property type="component" value="Unassembled WGS sequence"/>
</dbReference>
<feature type="compositionally biased region" description="Polar residues" evidence="1">
    <location>
        <begin position="15"/>
        <end position="27"/>
    </location>
</feature>
<feature type="region of interest" description="Disordered" evidence="1">
    <location>
        <begin position="1"/>
        <end position="185"/>
    </location>
</feature>
<organism evidence="2 3">
    <name type="scientific">Exidia glandulosa HHB12029</name>
    <dbReference type="NCBI Taxonomy" id="1314781"/>
    <lineage>
        <taxon>Eukaryota</taxon>
        <taxon>Fungi</taxon>
        <taxon>Dikarya</taxon>
        <taxon>Basidiomycota</taxon>
        <taxon>Agaricomycotina</taxon>
        <taxon>Agaricomycetes</taxon>
        <taxon>Auriculariales</taxon>
        <taxon>Exidiaceae</taxon>
        <taxon>Exidia</taxon>
    </lineage>
</organism>
<dbReference type="EMBL" id="KV426468">
    <property type="protein sequence ID" value="KZV80581.1"/>
    <property type="molecule type" value="Genomic_DNA"/>
</dbReference>
<dbReference type="STRING" id="1314781.A0A165BG67"/>
<gene>
    <name evidence="2" type="ORF">EXIGLDRAFT_705022</name>
</gene>
<evidence type="ECO:0000313" key="3">
    <source>
        <dbReference type="Proteomes" id="UP000077266"/>
    </source>
</evidence>
<keyword evidence="3" id="KW-1185">Reference proteome</keyword>
<dbReference type="AlphaFoldDB" id="A0A165BG67"/>
<reference evidence="2 3" key="1">
    <citation type="journal article" date="2016" name="Mol. Biol. Evol.">
        <title>Comparative Genomics of Early-Diverging Mushroom-Forming Fungi Provides Insights into the Origins of Lignocellulose Decay Capabilities.</title>
        <authorList>
            <person name="Nagy L.G."/>
            <person name="Riley R."/>
            <person name="Tritt A."/>
            <person name="Adam C."/>
            <person name="Daum C."/>
            <person name="Floudas D."/>
            <person name="Sun H."/>
            <person name="Yadav J.S."/>
            <person name="Pangilinan J."/>
            <person name="Larsson K.H."/>
            <person name="Matsuura K."/>
            <person name="Barry K."/>
            <person name="Labutti K."/>
            <person name="Kuo R."/>
            <person name="Ohm R.A."/>
            <person name="Bhattacharya S.S."/>
            <person name="Shirouzu T."/>
            <person name="Yoshinaga Y."/>
            <person name="Martin F.M."/>
            <person name="Grigoriev I.V."/>
            <person name="Hibbett D.S."/>
        </authorList>
    </citation>
    <scope>NUCLEOTIDE SEQUENCE [LARGE SCALE GENOMIC DNA]</scope>
    <source>
        <strain evidence="2 3">HHB12029</strain>
    </source>
</reference>
<dbReference type="InParanoid" id="A0A165BG67"/>
<sequence length="501" mass="54610">MSGRPQRARVAPSHVPQSIAASKAISQTRPTTTDPPHAPTDQDKSAEPTPNCSREEAPVSNRKSRSAADRNTASAESNTVIEISSESDVARSYSGLDYEDAVFSGEQSMSQSDDEPSTPPPPPPPTKKRKSRTKQPSASPETPEKHPKRKKKSKNVASSSDEEDEPIDMDITVPRVKPGGDITSHSLTVRSDDSFDTIRSHIYACMKLSDVRVKPELSARIPGMKKSDNALSLEDDNEWASVSRKVTTAYKILCRGNSAKARAAQGNAPTLGIEYLESWKHLLSQKKASNGKGVKQLIDLNADVGASDLSVDPNGLVVSKSTAYYTETMHKKYESSCGRHIFCIKIDGKCIAIAAGQMSTWIEWLAAEKPGATVDSPPKTANFASLWPNLDFEQDSAPGPSSAAAHTFDMPSSDGAPEPTWVYTDPRNPSITEFMQRLIGDPAYLHYDLDNLGERFMQQKLFALRSFRGMSVKDVQDAVPGIAYGTAKFILDKIARYFSTA</sequence>
<protein>
    <submittedName>
        <fullName evidence="2">Uncharacterized protein</fullName>
    </submittedName>
</protein>
<name>A0A165BG67_EXIGL</name>
<proteinExistence type="predicted"/>
<accession>A0A165BG67</accession>
<evidence type="ECO:0000256" key="1">
    <source>
        <dbReference type="SAM" id="MobiDB-lite"/>
    </source>
</evidence>
<evidence type="ECO:0000313" key="2">
    <source>
        <dbReference type="EMBL" id="KZV80581.1"/>
    </source>
</evidence>
<feature type="compositionally biased region" description="Polar residues" evidence="1">
    <location>
        <begin position="69"/>
        <end position="87"/>
    </location>
</feature>